<dbReference type="Gene3D" id="4.10.240.10">
    <property type="entry name" value="Zn(2)-C6 fungal-type DNA-binding domain"/>
    <property type="match status" value="1"/>
</dbReference>
<dbReference type="OrthoDB" id="5394557at2759"/>
<dbReference type="PROSITE" id="PS50048">
    <property type="entry name" value="ZN2_CY6_FUNGAL_2"/>
    <property type="match status" value="1"/>
</dbReference>
<dbReference type="SUPFAM" id="SSF57701">
    <property type="entry name" value="Zn2/Cys6 DNA-binding domain"/>
    <property type="match status" value="1"/>
</dbReference>
<evidence type="ECO:0000259" key="3">
    <source>
        <dbReference type="PROSITE" id="PS50048"/>
    </source>
</evidence>
<dbReference type="HOGENOM" id="CLU_1158818_0_0_1"/>
<keyword evidence="1" id="KW-0539">Nucleus</keyword>
<dbReference type="STRING" id="675120.N1PST8"/>
<dbReference type="CDD" id="cd00067">
    <property type="entry name" value="GAL4"/>
    <property type="match status" value="1"/>
</dbReference>
<dbReference type="EMBL" id="KB446537">
    <property type="protein sequence ID" value="EME46521.1"/>
    <property type="molecule type" value="Genomic_DNA"/>
</dbReference>
<gene>
    <name evidence="4" type="ORF">DOTSEDRAFT_70506</name>
</gene>
<dbReference type="OMA" id="RIQVACS"/>
<reference evidence="5" key="1">
    <citation type="journal article" date="2012" name="PLoS Genet.">
        <title>The genomes of the fungal plant pathogens Cladosporium fulvum and Dothistroma septosporum reveal adaptation to different hosts and lifestyles but also signatures of common ancestry.</title>
        <authorList>
            <person name="de Wit P.J.G.M."/>
            <person name="van der Burgt A."/>
            <person name="Oekmen B."/>
            <person name="Stergiopoulos I."/>
            <person name="Abd-Elsalam K.A."/>
            <person name="Aerts A.L."/>
            <person name="Bahkali A.H."/>
            <person name="Beenen H.G."/>
            <person name="Chettri P."/>
            <person name="Cox M.P."/>
            <person name="Datema E."/>
            <person name="de Vries R.P."/>
            <person name="Dhillon B."/>
            <person name="Ganley A.R."/>
            <person name="Griffiths S.A."/>
            <person name="Guo Y."/>
            <person name="Hamelin R.C."/>
            <person name="Henrissat B."/>
            <person name="Kabir M.S."/>
            <person name="Jashni M.K."/>
            <person name="Kema G."/>
            <person name="Klaubauf S."/>
            <person name="Lapidus A."/>
            <person name="Levasseur A."/>
            <person name="Lindquist E."/>
            <person name="Mehrabi R."/>
            <person name="Ohm R.A."/>
            <person name="Owen T.J."/>
            <person name="Salamov A."/>
            <person name="Schwelm A."/>
            <person name="Schijlen E."/>
            <person name="Sun H."/>
            <person name="van den Burg H.A."/>
            <person name="van Ham R.C.H.J."/>
            <person name="Zhang S."/>
            <person name="Goodwin S.B."/>
            <person name="Grigoriev I.V."/>
            <person name="Collemare J."/>
            <person name="Bradshaw R.E."/>
        </authorList>
    </citation>
    <scope>NUCLEOTIDE SEQUENCE [LARGE SCALE GENOMIC DNA]</scope>
    <source>
        <strain evidence="5">NZE10 / CBS 128990</strain>
    </source>
</reference>
<accession>N1PST8</accession>
<feature type="domain" description="Zn(2)-C6 fungal-type" evidence="3">
    <location>
        <begin position="84"/>
        <end position="120"/>
    </location>
</feature>
<feature type="region of interest" description="Disordered" evidence="2">
    <location>
        <begin position="31"/>
        <end position="50"/>
    </location>
</feature>
<organism evidence="4 5">
    <name type="scientific">Dothistroma septosporum (strain NZE10 / CBS 128990)</name>
    <name type="common">Red band needle blight fungus</name>
    <name type="synonym">Mycosphaerella pini</name>
    <dbReference type="NCBI Taxonomy" id="675120"/>
    <lineage>
        <taxon>Eukaryota</taxon>
        <taxon>Fungi</taxon>
        <taxon>Dikarya</taxon>
        <taxon>Ascomycota</taxon>
        <taxon>Pezizomycotina</taxon>
        <taxon>Dothideomycetes</taxon>
        <taxon>Dothideomycetidae</taxon>
        <taxon>Mycosphaerellales</taxon>
        <taxon>Mycosphaerellaceae</taxon>
        <taxon>Dothistroma</taxon>
    </lineage>
</organism>
<sequence>MMMTQHYYGGGYDSVNRPSHRAPTAAHYDRSVPYTHGYYDPPPPQQHHDLRSEYVGRSGSRTMITEPGPDAGPHGHARRRIQVACSRCRRRKIKCTGDPGDGSGCSACRSAGADRNQCTFIRVGSKEMPMPGIDLLTANSAVPSATPASSTYGAEVTAAAYDASMYQTHRRPSLPMLQTRTAYPEYDPYNTSPLDDYTYASSTIPRHQSFSSTYSAENFRPWTSASVSAPATTASMYYE</sequence>
<evidence type="ECO:0000313" key="4">
    <source>
        <dbReference type="EMBL" id="EME46521.1"/>
    </source>
</evidence>
<dbReference type="Proteomes" id="UP000016933">
    <property type="component" value="Unassembled WGS sequence"/>
</dbReference>
<keyword evidence="5" id="KW-1185">Reference proteome</keyword>
<dbReference type="InterPro" id="IPR036864">
    <property type="entry name" value="Zn2-C6_fun-type_DNA-bd_sf"/>
</dbReference>
<evidence type="ECO:0000256" key="2">
    <source>
        <dbReference type="SAM" id="MobiDB-lite"/>
    </source>
</evidence>
<dbReference type="AlphaFoldDB" id="N1PST8"/>
<dbReference type="eggNOG" id="ENOG502S7RA">
    <property type="taxonomic scope" value="Eukaryota"/>
</dbReference>
<dbReference type="SMART" id="SM00066">
    <property type="entry name" value="GAL4"/>
    <property type="match status" value="1"/>
</dbReference>
<feature type="non-terminal residue" evidence="4">
    <location>
        <position position="239"/>
    </location>
</feature>
<name>N1PST8_DOTSN</name>
<proteinExistence type="predicted"/>
<dbReference type="GO" id="GO:0000981">
    <property type="term" value="F:DNA-binding transcription factor activity, RNA polymerase II-specific"/>
    <property type="evidence" value="ECO:0007669"/>
    <property type="project" value="InterPro"/>
</dbReference>
<protein>
    <recommendedName>
        <fullName evidence="3">Zn(2)-C6 fungal-type domain-containing protein</fullName>
    </recommendedName>
</protein>
<dbReference type="Pfam" id="PF00172">
    <property type="entry name" value="Zn_clus"/>
    <property type="match status" value="1"/>
</dbReference>
<dbReference type="InterPro" id="IPR001138">
    <property type="entry name" value="Zn2Cys6_DnaBD"/>
</dbReference>
<evidence type="ECO:0000256" key="1">
    <source>
        <dbReference type="ARBA" id="ARBA00023242"/>
    </source>
</evidence>
<dbReference type="InterPro" id="IPR050797">
    <property type="entry name" value="Carb_Metab_Trans_Reg"/>
</dbReference>
<reference evidence="4 5" key="2">
    <citation type="journal article" date="2012" name="PLoS Pathog.">
        <title>Diverse lifestyles and strategies of plant pathogenesis encoded in the genomes of eighteen Dothideomycetes fungi.</title>
        <authorList>
            <person name="Ohm R.A."/>
            <person name="Feau N."/>
            <person name="Henrissat B."/>
            <person name="Schoch C.L."/>
            <person name="Horwitz B.A."/>
            <person name="Barry K.W."/>
            <person name="Condon B.J."/>
            <person name="Copeland A.C."/>
            <person name="Dhillon B."/>
            <person name="Glaser F."/>
            <person name="Hesse C.N."/>
            <person name="Kosti I."/>
            <person name="LaButti K."/>
            <person name="Lindquist E.A."/>
            <person name="Lucas S."/>
            <person name="Salamov A.A."/>
            <person name="Bradshaw R.E."/>
            <person name="Ciuffetti L."/>
            <person name="Hamelin R.C."/>
            <person name="Kema G.H.J."/>
            <person name="Lawrence C."/>
            <person name="Scott J.A."/>
            <person name="Spatafora J.W."/>
            <person name="Turgeon B.G."/>
            <person name="de Wit P.J.G.M."/>
            <person name="Zhong S."/>
            <person name="Goodwin S.B."/>
            <person name="Grigoriev I.V."/>
        </authorList>
    </citation>
    <scope>NUCLEOTIDE SEQUENCE [LARGE SCALE GENOMIC DNA]</scope>
    <source>
        <strain evidence="5">NZE10 / CBS 128990</strain>
    </source>
</reference>
<dbReference type="PANTHER" id="PTHR31668">
    <property type="entry name" value="GLUCOSE TRANSPORT TRANSCRIPTION REGULATOR RGT1-RELATED-RELATED"/>
    <property type="match status" value="1"/>
</dbReference>
<dbReference type="GO" id="GO:0008270">
    <property type="term" value="F:zinc ion binding"/>
    <property type="evidence" value="ECO:0007669"/>
    <property type="project" value="InterPro"/>
</dbReference>
<evidence type="ECO:0000313" key="5">
    <source>
        <dbReference type="Proteomes" id="UP000016933"/>
    </source>
</evidence>